<protein>
    <submittedName>
        <fullName evidence="3">Uncharacterized protein</fullName>
    </submittedName>
</protein>
<evidence type="ECO:0000313" key="4">
    <source>
        <dbReference type="Proteomes" id="UP000001055"/>
    </source>
</evidence>
<dbReference type="Proteomes" id="UP000001055">
    <property type="component" value="Unassembled WGS sequence"/>
</dbReference>
<organism evidence="3 4">
    <name type="scientific">Phaeosphaeria nodorum (strain SN15 / ATCC MYA-4574 / FGSC 10173)</name>
    <name type="common">Glume blotch fungus</name>
    <name type="synonym">Parastagonospora nodorum</name>
    <dbReference type="NCBI Taxonomy" id="321614"/>
    <lineage>
        <taxon>Eukaryota</taxon>
        <taxon>Fungi</taxon>
        <taxon>Dikarya</taxon>
        <taxon>Ascomycota</taxon>
        <taxon>Pezizomycotina</taxon>
        <taxon>Dothideomycetes</taxon>
        <taxon>Pleosporomycetidae</taxon>
        <taxon>Pleosporales</taxon>
        <taxon>Pleosporineae</taxon>
        <taxon>Phaeosphaeriaceae</taxon>
        <taxon>Parastagonospora</taxon>
    </lineage>
</organism>
<evidence type="ECO:0000256" key="1">
    <source>
        <dbReference type="SAM" id="MobiDB-lite"/>
    </source>
</evidence>
<dbReference type="HOGENOM" id="CLU_1086284_0_0_1"/>
<feature type="chain" id="PRO_5012655424" evidence="2">
    <location>
        <begin position="16"/>
        <end position="256"/>
    </location>
</feature>
<proteinExistence type="predicted"/>
<reference evidence="4" key="1">
    <citation type="journal article" date="2007" name="Plant Cell">
        <title>Dothideomycete-plant interactions illuminated by genome sequencing and EST analysis of the wheat pathogen Stagonospora nodorum.</title>
        <authorList>
            <person name="Hane J.K."/>
            <person name="Lowe R.G."/>
            <person name="Solomon P.S."/>
            <person name="Tan K.C."/>
            <person name="Schoch C.L."/>
            <person name="Spatafora J.W."/>
            <person name="Crous P.W."/>
            <person name="Kodira C."/>
            <person name="Birren B.W."/>
            <person name="Galagan J.E."/>
            <person name="Torriani S.F."/>
            <person name="McDonald B.A."/>
            <person name="Oliver R.P."/>
        </authorList>
    </citation>
    <scope>NUCLEOTIDE SEQUENCE [LARGE SCALE GENOMIC DNA]</scope>
    <source>
        <strain evidence="4">SN15 / ATCC MYA-4574 / FGSC 10173</strain>
    </source>
</reference>
<dbReference type="RefSeq" id="XP_001796622.1">
    <property type="nucleotide sequence ID" value="XM_001796570.1"/>
</dbReference>
<feature type="region of interest" description="Disordered" evidence="1">
    <location>
        <begin position="189"/>
        <end position="213"/>
    </location>
</feature>
<keyword evidence="2" id="KW-0732">Signal</keyword>
<feature type="signal peptide" evidence="2">
    <location>
        <begin position="1"/>
        <end position="15"/>
    </location>
</feature>
<feature type="compositionally biased region" description="Polar residues" evidence="1">
    <location>
        <begin position="82"/>
        <end position="98"/>
    </location>
</feature>
<evidence type="ECO:0000256" key="2">
    <source>
        <dbReference type="SAM" id="SignalP"/>
    </source>
</evidence>
<dbReference type="KEGG" id="pno:SNOG_06240"/>
<accession>Q0UPS4</accession>
<sequence>MLFFTSGVFLCAVQSSQLSFGGNEPEIPRYRLSNPSILDPHRPDTPACSAARGYRTRTPSIQTKNRISYRWNQQRALLHGGSPSSLTRCEQRGWQQPDTGARGIEARRGKEDYNIPGRSIPQWYSYRLFVKPMRKATGDTVSLSTTISRCPPPAASKGAYLKRKQRANLLIRKMIHYGIGRRMEVTRAGNQQGGSRASECGEAPRSNVKTDRRSRPVFGWMRTRALERTHRRPVSRATEEVDINGKVVHSGQIDSW</sequence>
<name>Q0UPS4_PHANO</name>
<feature type="region of interest" description="Disordered" evidence="1">
    <location>
        <begin position="82"/>
        <end position="102"/>
    </location>
</feature>
<evidence type="ECO:0000313" key="3">
    <source>
        <dbReference type="EMBL" id="EAT86071.1"/>
    </source>
</evidence>
<dbReference type="AlphaFoldDB" id="Q0UPS4"/>
<dbReference type="EMBL" id="CH445333">
    <property type="protein sequence ID" value="EAT86071.1"/>
    <property type="molecule type" value="Genomic_DNA"/>
</dbReference>
<dbReference type="GeneID" id="5973501"/>
<gene>
    <name evidence="3" type="ORF">SNOG_06240</name>
</gene>
<dbReference type="InParanoid" id="Q0UPS4"/>